<dbReference type="AlphaFoldDB" id="A0AA39T4A5"/>
<dbReference type="PROSITE" id="PS51257">
    <property type="entry name" value="PROKAR_LIPOPROTEIN"/>
    <property type="match status" value="1"/>
</dbReference>
<gene>
    <name evidence="1" type="ORF">EV420DRAFT_1089299</name>
</gene>
<dbReference type="GeneID" id="85349319"/>
<protein>
    <submittedName>
        <fullName evidence="1">Uncharacterized protein</fullName>
    </submittedName>
</protein>
<dbReference type="Proteomes" id="UP001175211">
    <property type="component" value="Unassembled WGS sequence"/>
</dbReference>
<evidence type="ECO:0000313" key="1">
    <source>
        <dbReference type="EMBL" id="KAK0463451.1"/>
    </source>
</evidence>
<accession>A0AA39T4A5</accession>
<sequence>MASARRVIGCFPFSGIGCACSSRHAIRFPLPLSPRSMIHICNGTITVSFGCLACRSPSCYSGASLSDNNSHLLSFLVSTRLSDIASEFVLETRTPHARAILAFFPSYPDVRTLFGRLMDTEAMLTKSAIKRLNNVVAVLFFPIPCKPLLVRRMIPFHRIPLVNAFM</sequence>
<organism evidence="1 2">
    <name type="scientific">Armillaria tabescens</name>
    <name type="common">Ringless honey mushroom</name>
    <name type="synonym">Agaricus tabescens</name>
    <dbReference type="NCBI Taxonomy" id="1929756"/>
    <lineage>
        <taxon>Eukaryota</taxon>
        <taxon>Fungi</taxon>
        <taxon>Dikarya</taxon>
        <taxon>Basidiomycota</taxon>
        <taxon>Agaricomycotina</taxon>
        <taxon>Agaricomycetes</taxon>
        <taxon>Agaricomycetidae</taxon>
        <taxon>Agaricales</taxon>
        <taxon>Marasmiineae</taxon>
        <taxon>Physalacriaceae</taxon>
        <taxon>Desarmillaria</taxon>
    </lineage>
</organism>
<comment type="caution">
    <text evidence="1">The sequence shown here is derived from an EMBL/GenBank/DDBJ whole genome shotgun (WGS) entry which is preliminary data.</text>
</comment>
<dbReference type="RefSeq" id="XP_060334761.1">
    <property type="nucleotide sequence ID" value="XM_060465771.1"/>
</dbReference>
<name>A0AA39T4A5_ARMTA</name>
<dbReference type="EMBL" id="JAUEPS010000007">
    <property type="protein sequence ID" value="KAK0463451.1"/>
    <property type="molecule type" value="Genomic_DNA"/>
</dbReference>
<evidence type="ECO:0000313" key="2">
    <source>
        <dbReference type="Proteomes" id="UP001175211"/>
    </source>
</evidence>
<reference evidence="1" key="1">
    <citation type="submission" date="2023-06" db="EMBL/GenBank/DDBJ databases">
        <authorList>
            <consortium name="Lawrence Berkeley National Laboratory"/>
            <person name="Ahrendt S."/>
            <person name="Sahu N."/>
            <person name="Indic B."/>
            <person name="Wong-Bajracharya J."/>
            <person name="Merenyi Z."/>
            <person name="Ke H.-M."/>
            <person name="Monk M."/>
            <person name="Kocsube S."/>
            <person name="Drula E."/>
            <person name="Lipzen A."/>
            <person name="Balint B."/>
            <person name="Henrissat B."/>
            <person name="Andreopoulos B."/>
            <person name="Martin F.M."/>
            <person name="Harder C.B."/>
            <person name="Rigling D."/>
            <person name="Ford K.L."/>
            <person name="Foster G.D."/>
            <person name="Pangilinan J."/>
            <person name="Papanicolaou A."/>
            <person name="Barry K."/>
            <person name="LaButti K."/>
            <person name="Viragh M."/>
            <person name="Koriabine M."/>
            <person name="Yan M."/>
            <person name="Riley R."/>
            <person name="Champramary S."/>
            <person name="Plett K.L."/>
            <person name="Tsai I.J."/>
            <person name="Slot J."/>
            <person name="Sipos G."/>
            <person name="Plett J."/>
            <person name="Nagy L.G."/>
            <person name="Grigoriev I.V."/>
        </authorList>
    </citation>
    <scope>NUCLEOTIDE SEQUENCE</scope>
    <source>
        <strain evidence="1">CCBAS 213</strain>
    </source>
</reference>
<keyword evidence="2" id="KW-1185">Reference proteome</keyword>
<proteinExistence type="predicted"/>